<gene>
    <name evidence="1" type="ORF">MRB53_009402</name>
</gene>
<name>A0ACC2LPA1_PERAE</name>
<proteinExistence type="predicted"/>
<comment type="caution">
    <text evidence="1">The sequence shown here is derived from an EMBL/GenBank/DDBJ whole genome shotgun (WGS) entry which is preliminary data.</text>
</comment>
<sequence>MEMGTKQKKERNEMKLAADGLTKFIRWDPQQIWHNSKIRLIRKHQSQIILKGYVVAPEHFEQLCPF</sequence>
<dbReference type="EMBL" id="CM056811">
    <property type="protein sequence ID" value="KAJ8635135.1"/>
    <property type="molecule type" value="Genomic_DNA"/>
</dbReference>
<accession>A0ACC2LPA1</accession>
<keyword evidence="2" id="KW-1185">Reference proteome</keyword>
<evidence type="ECO:0000313" key="1">
    <source>
        <dbReference type="EMBL" id="KAJ8635135.1"/>
    </source>
</evidence>
<organism evidence="1 2">
    <name type="scientific">Persea americana</name>
    <name type="common">Avocado</name>
    <dbReference type="NCBI Taxonomy" id="3435"/>
    <lineage>
        <taxon>Eukaryota</taxon>
        <taxon>Viridiplantae</taxon>
        <taxon>Streptophyta</taxon>
        <taxon>Embryophyta</taxon>
        <taxon>Tracheophyta</taxon>
        <taxon>Spermatophyta</taxon>
        <taxon>Magnoliopsida</taxon>
        <taxon>Magnoliidae</taxon>
        <taxon>Laurales</taxon>
        <taxon>Lauraceae</taxon>
        <taxon>Persea</taxon>
    </lineage>
</organism>
<evidence type="ECO:0000313" key="2">
    <source>
        <dbReference type="Proteomes" id="UP001234297"/>
    </source>
</evidence>
<reference evidence="1 2" key="1">
    <citation type="journal article" date="2022" name="Hortic Res">
        <title>A haplotype resolved chromosomal level avocado genome allows analysis of novel avocado genes.</title>
        <authorList>
            <person name="Nath O."/>
            <person name="Fletcher S.J."/>
            <person name="Hayward A."/>
            <person name="Shaw L.M."/>
            <person name="Masouleh A.K."/>
            <person name="Furtado A."/>
            <person name="Henry R.J."/>
            <person name="Mitter N."/>
        </authorList>
    </citation>
    <scope>NUCLEOTIDE SEQUENCE [LARGE SCALE GENOMIC DNA]</scope>
    <source>
        <strain evidence="2">cv. Hass</strain>
    </source>
</reference>
<protein>
    <submittedName>
        <fullName evidence="1">Uncharacterized protein</fullName>
    </submittedName>
</protein>
<dbReference type="Proteomes" id="UP001234297">
    <property type="component" value="Chromosome 3"/>
</dbReference>